<name>A0ABS5PMG5_9FIRM</name>
<sequence>MNAEQLMQKNQALRISILKMLATAKSGHPGGSLSAIDIISVLYHQVLKHDPKKPQWPERDRFILSKGHVCPAHYAVLADQGYFDPVALDTLRQYGSILQGHPSMHHTPGVEVSGGSLGQGLSIAVGMALGAKISHEAFRVYCMMGDGELQEGQIWEAAMAAGYYKLDGLCGIVDFNRMQIDGFTEDVMSVNPIRDKWIAFNWHVIEIDGHDLTAIENAFYQASAYKGKPTVIIAKTIKGKGVSFMENNAAWHGTAPNSEELAKALTELAC</sequence>
<evidence type="ECO:0000256" key="4">
    <source>
        <dbReference type="ARBA" id="ARBA00022723"/>
    </source>
</evidence>
<dbReference type="PANTHER" id="PTHR47514:SF1">
    <property type="entry name" value="TRANSKETOLASE N-TERMINAL SECTION-RELATED"/>
    <property type="match status" value="1"/>
</dbReference>
<dbReference type="InterPro" id="IPR049557">
    <property type="entry name" value="Transketolase_CS"/>
</dbReference>
<dbReference type="InterPro" id="IPR029061">
    <property type="entry name" value="THDP-binding"/>
</dbReference>
<proteinExistence type="inferred from homology"/>
<dbReference type="Gene3D" id="3.40.50.970">
    <property type="match status" value="1"/>
</dbReference>
<reference evidence="7 8" key="1">
    <citation type="submission" date="2021-05" db="EMBL/GenBank/DDBJ databases">
        <title>Fusibacter ferrireducens sp. nov., an anaerobic, sulfur- and Fe-reducing bacterium isolated from the mangrove sediment.</title>
        <authorList>
            <person name="Qiu D."/>
        </authorList>
    </citation>
    <scope>NUCLEOTIDE SEQUENCE [LARGE SCALE GENOMIC DNA]</scope>
    <source>
        <strain evidence="7 8">DSM 12116</strain>
    </source>
</reference>
<keyword evidence="3" id="KW-0808">Transferase</keyword>
<evidence type="ECO:0000256" key="2">
    <source>
        <dbReference type="ARBA" id="ARBA00007131"/>
    </source>
</evidence>
<feature type="domain" description="Transketolase N-terminal" evidence="6">
    <location>
        <begin position="11"/>
        <end position="264"/>
    </location>
</feature>
<comment type="similarity">
    <text evidence="2">Belongs to the transketolase family.</text>
</comment>
<dbReference type="Proteomes" id="UP000746471">
    <property type="component" value="Unassembled WGS sequence"/>
</dbReference>
<dbReference type="PANTHER" id="PTHR47514">
    <property type="entry name" value="TRANSKETOLASE N-TERMINAL SECTION-RELATED"/>
    <property type="match status" value="1"/>
</dbReference>
<dbReference type="RefSeq" id="WP_213236220.1">
    <property type="nucleotide sequence ID" value="NZ_JAHBCL010000009.1"/>
</dbReference>
<comment type="cofactor">
    <cofactor evidence="1">
        <name>thiamine diphosphate</name>
        <dbReference type="ChEBI" id="CHEBI:58937"/>
    </cofactor>
</comment>
<evidence type="ECO:0000313" key="8">
    <source>
        <dbReference type="Proteomes" id="UP000746471"/>
    </source>
</evidence>
<keyword evidence="5" id="KW-0786">Thiamine pyrophosphate</keyword>
<evidence type="ECO:0000256" key="3">
    <source>
        <dbReference type="ARBA" id="ARBA00022679"/>
    </source>
</evidence>
<evidence type="ECO:0000256" key="5">
    <source>
        <dbReference type="ARBA" id="ARBA00023052"/>
    </source>
</evidence>
<accession>A0ABS5PMG5</accession>
<protein>
    <submittedName>
        <fullName evidence="7">Transketolase</fullName>
    </submittedName>
</protein>
<dbReference type="Pfam" id="PF00456">
    <property type="entry name" value="Transketolase_N"/>
    <property type="match status" value="1"/>
</dbReference>
<keyword evidence="8" id="KW-1185">Reference proteome</keyword>
<dbReference type="PROSITE" id="PS00801">
    <property type="entry name" value="TRANSKETOLASE_1"/>
    <property type="match status" value="1"/>
</dbReference>
<evidence type="ECO:0000256" key="1">
    <source>
        <dbReference type="ARBA" id="ARBA00001964"/>
    </source>
</evidence>
<dbReference type="CDD" id="cd02012">
    <property type="entry name" value="TPP_TK"/>
    <property type="match status" value="1"/>
</dbReference>
<dbReference type="EMBL" id="JAHBCL010000009">
    <property type="protein sequence ID" value="MBS7526373.1"/>
    <property type="molecule type" value="Genomic_DNA"/>
</dbReference>
<evidence type="ECO:0000313" key="7">
    <source>
        <dbReference type="EMBL" id="MBS7526373.1"/>
    </source>
</evidence>
<dbReference type="InterPro" id="IPR005474">
    <property type="entry name" value="Transketolase_N"/>
</dbReference>
<organism evidence="7 8">
    <name type="scientific">Fusibacter paucivorans</name>
    <dbReference type="NCBI Taxonomy" id="76009"/>
    <lineage>
        <taxon>Bacteria</taxon>
        <taxon>Bacillati</taxon>
        <taxon>Bacillota</taxon>
        <taxon>Clostridia</taxon>
        <taxon>Eubacteriales</taxon>
        <taxon>Eubacteriales Family XII. Incertae Sedis</taxon>
        <taxon>Fusibacter</taxon>
    </lineage>
</organism>
<dbReference type="SUPFAM" id="SSF52518">
    <property type="entry name" value="Thiamin diphosphate-binding fold (THDP-binding)"/>
    <property type="match status" value="1"/>
</dbReference>
<keyword evidence="4" id="KW-0479">Metal-binding</keyword>
<comment type="caution">
    <text evidence="7">The sequence shown here is derived from an EMBL/GenBank/DDBJ whole genome shotgun (WGS) entry which is preliminary data.</text>
</comment>
<gene>
    <name evidence="7" type="ORF">KHM83_06765</name>
</gene>
<evidence type="ECO:0000259" key="6">
    <source>
        <dbReference type="Pfam" id="PF00456"/>
    </source>
</evidence>